<feature type="signal peptide" evidence="1">
    <location>
        <begin position="1"/>
        <end position="20"/>
    </location>
</feature>
<comment type="caution">
    <text evidence="2">The sequence shown here is derived from an EMBL/GenBank/DDBJ whole genome shotgun (WGS) entry which is preliminary data.</text>
</comment>
<evidence type="ECO:0000313" key="2">
    <source>
        <dbReference type="EMBL" id="EWH15171.1"/>
    </source>
</evidence>
<feature type="chain" id="PRO_5046295746" description="GLPGLI family protein" evidence="1">
    <location>
        <begin position="21"/>
        <end position="277"/>
    </location>
</feature>
<dbReference type="EMBL" id="ARZX01000001">
    <property type="protein sequence ID" value="EWH15171.1"/>
    <property type="molecule type" value="Genomic_DNA"/>
</dbReference>
<dbReference type="InterPro" id="IPR005901">
    <property type="entry name" value="GLPGLI"/>
</dbReference>
<organism evidence="2 3">
    <name type="scientific">Cellulophaga geojensis KL-A</name>
    <dbReference type="NCBI Taxonomy" id="1328323"/>
    <lineage>
        <taxon>Bacteria</taxon>
        <taxon>Pseudomonadati</taxon>
        <taxon>Bacteroidota</taxon>
        <taxon>Flavobacteriia</taxon>
        <taxon>Flavobacteriales</taxon>
        <taxon>Flavobacteriaceae</taxon>
        <taxon>Cellulophaga</taxon>
    </lineage>
</organism>
<protein>
    <recommendedName>
        <fullName evidence="4">GLPGLI family protein</fullName>
    </recommendedName>
</protein>
<evidence type="ECO:0008006" key="4">
    <source>
        <dbReference type="Google" id="ProtNLM"/>
    </source>
</evidence>
<sequence length="277" mass="31622">MRNIFLIAITLISTVFTATAQEFQGKAIYETKLTKAPDFGGRDMPEARKKEIMERMKSAMEKTYILTFNRTESYYVEDEKLEAPGGSGPGWMRFMGSGSTGKYYKNIKEQNYTNQVEMYSKNFLIKDELKKPEWKMGSETKKIGNYTVYKATLTTPIDTTGVGSMTRMFRRGRQGEQPEREIPTEKTVVAWYTLDIPISQGPAEYWGLPGLILEVEQEGSTLVCSKIVMNADDVVEVKAPTKGKDINQKDFDELMIKKRQEMMENFRRGGNRGGRGR</sequence>
<accession>A0ABP3BBI3</accession>
<gene>
    <name evidence="2" type="ORF">KLA_01390</name>
</gene>
<evidence type="ECO:0000313" key="3">
    <source>
        <dbReference type="Proteomes" id="UP000019275"/>
    </source>
</evidence>
<keyword evidence="3" id="KW-1185">Reference proteome</keyword>
<dbReference type="RefSeq" id="WP_013621528.1">
    <property type="nucleotide sequence ID" value="NZ_ARZX01000001.1"/>
</dbReference>
<proteinExistence type="predicted"/>
<evidence type="ECO:0000256" key="1">
    <source>
        <dbReference type="SAM" id="SignalP"/>
    </source>
</evidence>
<dbReference type="Proteomes" id="UP000019275">
    <property type="component" value="Unassembled WGS sequence"/>
</dbReference>
<name>A0ABP3BBI3_9FLAO</name>
<keyword evidence="1" id="KW-0732">Signal</keyword>
<dbReference type="Pfam" id="PF09697">
    <property type="entry name" value="Porph_ging"/>
    <property type="match status" value="1"/>
</dbReference>
<dbReference type="NCBIfam" id="TIGR01200">
    <property type="entry name" value="GLPGLI"/>
    <property type="match status" value="1"/>
</dbReference>
<reference evidence="2 3" key="1">
    <citation type="journal article" date="2014" name="Genome Announc.">
        <title>Draft Genome Sequence of the Carrageenan-Degrading Bacterium Cellulophaga sp. Strain KL-A, Isolated from Decaying Marine Algae.</title>
        <authorList>
            <person name="Shan D."/>
            <person name="Ying J."/>
            <person name="Li X."/>
            <person name="Gao Z."/>
            <person name="Wei G."/>
            <person name="Shao Z."/>
        </authorList>
    </citation>
    <scope>NUCLEOTIDE SEQUENCE [LARGE SCALE GENOMIC DNA]</scope>
    <source>
        <strain evidence="2 3">KL-A</strain>
    </source>
</reference>